<organism evidence="1 2">
    <name type="scientific">Obba rivulosa</name>
    <dbReference type="NCBI Taxonomy" id="1052685"/>
    <lineage>
        <taxon>Eukaryota</taxon>
        <taxon>Fungi</taxon>
        <taxon>Dikarya</taxon>
        <taxon>Basidiomycota</taxon>
        <taxon>Agaricomycotina</taxon>
        <taxon>Agaricomycetes</taxon>
        <taxon>Polyporales</taxon>
        <taxon>Gelatoporiaceae</taxon>
        <taxon>Obba</taxon>
    </lineage>
</organism>
<gene>
    <name evidence="1" type="ORF">OBBRIDRAFT_808380</name>
</gene>
<sequence length="180" mass="19890">MSLLLSELDGAGKLDETSPPPLVLAVVGEEGGEISTIRQWFYQSLEVVGISPRSIAFVESSSVAIECKRKHNKIEDATAEQLAQIRDGGPAVNAPHQARQDFRSVIPGVSVHMLHRCFARTEDDEASIECTQLCHHQDHVCFEAADVGNRGARHRQELFFASYHICRQLSHASRPIRAGH</sequence>
<proteinExistence type="predicted"/>
<evidence type="ECO:0000313" key="2">
    <source>
        <dbReference type="Proteomes" id="UP000250043"/>
    </source>
</evidence>
<evidence type="ECO:0000313" key="1">
    <source>
        <dbReference type="EMBL" id="OCH84244.1"/>
    </source>
</evidence>
<protein>
    <submittedName>
        <fullName evidence="1">Uncharacterized protein</fullName>
    </submittedName>
</protein>
<dbReference type="EMBL" id="KV722700">
    <property type="protein sequence ID" value="OCH84244.1"/>
    <property type="molecule type" value="Genomic_DNA"/>
</dbReference>
<dbReference type="AlphaFoldDB" id="A0A8E2AIX0"/>
<reference evidence="1 2" key="1">
    <citation type="submission" date="2016-07" db="EMBL/GenBank/DDBJ databases">
        <title>Draft genome of the white-rot fungus Obba rivulosa 3A-2.</title>
        <authorList>
            <consortium name="DOE Joint Genome Institute"/>
            <person name="Miettinen O."/>
            <person name="Riley R."/>
            <person name="Acob R."/>
            <person name="Barry K."/>
            <person name="Cullen D."/>
            <person name="De Vries R."/>
            <person name="Hainaut M."/>
            <person name="Hatakka A."/>
            <person name="Henrissat B."/>
            <person name="Hilden K."/>
            <person name="Kuo R."/>
            <person name="Labutti K."/>
            <person name="Lipzen A."/>
            <person name="Makela M.R."/>
            <person name="Sandor L."/>
            <person name="Spatafora J.W."/>
            <person name="Grigoriev I.V."/>
            <person name="Hibbett D.S."/>
        </authorList>
    </citation>
    <scope>NUCLEOTIDE SEQUENCE [LARGE SCALE GENOMIC DNA]</scope>
    <source>
        <strain evidence="1 2">3A-2</strain>
    </source>
</reference>
<accession>A0A8E2AIX0</accession>
<name>A0A8E2AIX0_9APHY</name>
<keyword evidence="2" id="KW-1185">Reference proteome</keyword>
<dbReference type="Proteomes" id="UP000250043">
    <property type="component" value="Unassembled WGS sequence"/>
</dbReference>